<reference evidence="1" key="1">
    <citation type="journal article" date="2019" name="bioRxiv">
        <title>The Genome of the Zebra Mussel, Dreissena polymorpha: A Resource for Invasive Species Research.</title>
        <authorList>
            <person name="McCartney M.A."/>
            <person name="Auch B."/>
            <person name="Kono T."/>
            <person name="Mallez S."/>
            <person name="Zhang Y."/>
            <person name="Obille A."/>
            <person name="Becker A."/>
            <person name="Abrahante J.E."/>
            <person name="Garbe J."/>
            <person name="Badalamenti J.P."/>
            <person name="Herman A."/>
            <person name="Mangelson H."/>
            <person name="Liachko I."/>
            <person name="Sullivan S."/>
            <person name="Sone E.D."/>
            <person name="Koren S."/>
            <person name="Silverstein K.A.T."/>
            <person name="Beckman K.B."/>
            <person name="Gohl D.M."/>
        </authorList>
    </citation>
    <scope>NUCLEOTIDE SEQUENCE</scope>
    <source>
        <strain evidence="1">Duluth1</strain>
        <tissue evidence="1">Whole animal</tissue>
    </source>
</reference>
<proteinExistence type="predicted"/>
<accession>A0A9D4G1I2</accession>
<dbReference type="AlphaFoldDB" id="A0A9D4G1I2"/>
<name>A0A9D4G1I2_DREPO</name>
<comment type="caution">
    <text evidence="1">The sequence shown here is derived from an EMBL/GenBank/DDBJ whole genome shotgun (WGS) entry which is preliminary data.</text>
</comment>
<evidence type="ECO:0000313" key="2">
    <source>
        <dbReference type="Proteomes" id="UP000828390"/>
    </source>
</evidence>
<reference evidence="1" key="2">
    <citation type="submission" date="2020-11" db="EMBL/GenBank/DDBJ databases">
        <authorList>
            <person name="McCartney M.A."/>
            <person name="Auch B."/>
            <person name="Kono T."/>
            <person name="Mallez S."/>
            <person name="Becker A."/>
            <person name="Gohl D.M."/>
            <person name="Silverstein K.A.T."/>
            <person name="Koren S."/>
            <person name="Bechman K.B."/>
            <person name="Herman A."/>
            <person name="Abrahante J.E."/>
            <person name="Garbe J."/>
        </authorList>
    </citation>
    <scope>NUCLEOTIDE SEQUENCE</scope>
    <source>
        <strain evidence="1">Duluth1</strain>
        <tissue evidence="1">Whole animal</tissue>
    </source>
</reference>
<evidence type="ECO:0000313" key="1">
    <source>
        <dbReference type="EMBL" id="KAH3808486.1"/>
    </source>
</evidence>
<keyword evidence="2" id="KW-1185">Reference proteome</keyword>
<sequence length="54" mass="6087">MVLVADSMTYVQETIDRTGLSDNNVHSPDQSVESTCRQRMFAMFVTNLLIPNPI</sequence>
<protein>
    <submittedName>
        <fullName evidence="1">Uncharacterized protein</fullName>
    </submittedName>
</protein>
<dbReference type="EMBL" id="JAIWYP010000006">
    <property type="protein sequence ID" value="KAH3808486.1"/>
    <property type="molecule type" value="Genomic_DNA"/>
</dbReference>
<dbReference type="Proteomes" id="UP000828390">
    <property type="component" value="Unassembled WGS sequence"/>
</dbReference>
<organism evidence="1 2">
    <name type="scientific">Dreissena polymorpha</name>
    <name type="common">Zebra mussel</name>
    <name type="synonym">Mytilus polymorpha</name>
    <dbReference type="NCBI Taxonomy" id="45954"/>
    <lineage>
        <taxon>Eukaryota</taxon>
        <taxon>Metazoa</taxon>
        <taxon>Spiralia</taxon>
        <taxon>Lophotrochozoa</taxon>
        <taxon>Mollusca</taxon>
        <taxon>Bivalvia</taxon>
        <taxon>Autobranchia</taxon>
        <taxon>Heteroconchia</taxon>
        <taxon>Euheterodonta</taxon>
        <taxon>Imparidentia</taxon>
        <taxon>Neoheterodontei</taxon>
        <taxon>Myida</taxon>
        <taxon>Dreissenoidea</taxon>
        <taxon>Dreissenidae</taxon>
        <taxon>Dreissena</taxon>
    </lineage>
</organism>
<gene>
    <name evidence="1" type="ORF">DPMN_136842</name>
</gene>